<feature type="non-terminal residue" evidence="1">
    <location>
        <position position="109"/>
    </location>
</feature>
<dbReference type="EMBL" id="JBFTWV010000095">
    <property type="protein sequence ID" value="KAL2787519.1"/>
    <property type="molecule type" value="Genomic_DNA"/>
</dbReference>
<feature type="non-terminal residue" evidence="1">
    <location>
        <position position="1"/>
    </location>
</feature>
<comment type="caution">
    <text evidence="1">The sequence shown here is derived from an EMBL/GenBank/DDBJ whole genome shotgun (WGS) entry which is preliminary data.</text>
</comment>
<evidence type="ECO:0000313" key="1">
    <source>
        <dbReference type="EMBL" id="KAL2787519.1"/>
    </source>
</evidence>
<dbReference type="Proteomes" id="UP001610563">
    <property type="component" value="Unassembled WGS sequence"/>
</dbReference>
<protein>
    <submittedName>
        <fullName evidence="1">Uncharacterized protein</fullName>
    </submittedName>
</protein>
<gene>
    <name evidence="1" type="ORF">BJX66DRAFT_310765</name>
</gene>
<name>A0ABR4FW98_9EURO</name>
<proteinExistence type="predicted"/>
<evidence type="ECO:0000313" key="2">
    <source>
        <dbReference type="Proteomes" id="UP001610563"/>
    </source>
</evidence>
<organism evidence="1 2">
    <name type="scientific">Aspergillus keveii</name>
    <dbReference type="NCBI Taxonomy" id="714993"/>
    <lineage>
        <taxon>Eukaryota</taxon>
        <taxon>Fungi</taxon>
        <taxon>Dikarya</taxon>
        <taxon>Ascomycota</taxon>
        <taxon>Pezizomycotina</taxon>
        <taxon>Eurotiomycetes</taxon>
        <taxon>Eurotiomycetidae</taxon>
        <taxon>Eurotiales</taxon>
        <taxon>Aspergillaceae</taxon>
        <taxon>Aspergillus</taxon>
        <taxon>Aspergillus subgen. Nidulantes</taxon>
    </lineage>
</organism>
<accession>A0ABR4FW98</accession>
<keyword evidence="2" id="KW-1185">Reference proteome</keyword>
<reference evidence="1 2" key="1">
    <citation type="submission" date="2024-07" db="EMBL/GenBank/DDBJ databases">
        <title>Section-level genome sequencing and comparative genomics of Aspergillus sections Usti and Cavernicolus.</title>
        <authorList>
            <consortium name="Lawrence Berkeley National Laboratory"/>
            <person name="Nybo J.L."/>
            <person name="Vesth T.C."/>
            <person name="Theobald S."/>
            <person name="Frisvad J.C."/>
            <person name="Larsen T.O."/>
            <person name="Kjaerboelling I."/>
            <person name="Rothschild-Mancinelli K."/>
            <person name="Lyhne E.K."/>
            <person name="Kogle M.E."/>
            <person name="Barry K."/>
            <person name="Clum A."/>
            <person name="Na H."/>
            <person name="Ledsgaard L."/>
            <person name="Lin J."/>
            <person name="Lipzen A."/>
            <person name="Kuo A."/>
            <person name="Riley R."/>
            <person name="Mondo S."/>
            <person name="Labutti K."/>
            <person name="Haridas S."/>
            <person name="Pangalinan J."/>
            <person name="Salamov A.A."/>
            <person name="Simmons B.A."/>
            <person name="Magnuson J.K."/>
            <person name="Chen J."/>
            <person name="Drula E."/>
            <person name="Henrissat B."/>
            <person name="Wiebenga A."/>
            <person name="Lubbers R.J."/>
            <person name="Gomes A.C."/>
            <person name="Makela M.R."/>
            <person name="Stajich J."/>
            <person name="Grigoriev I.V."/>
            <person name="Mortensen U.H."/>
            <person name="De Vries R.P."/>
            <person name="Baker S.E."/>
            <person name="Andersen M.R."/>
        </authorList>
    </citation>
    <scope>NUCLEOTIDE SEQUENCE [LARGE SCALE GENOMIC DNA]</scope>
    <source>
        <strain evidence="1 2">CBS 209.92</strain>
    </source>
</reference>
<sequence length="109" mass="13670">MPWLWEIWSDDLPYFWATVTEQDFRDHEIKGYDVPTDIPYDMIVRMVKSHKLAVEKHLEPWIYPKPLRYRTNWFVLYRNIKKNWNDLKGLRSRKRIWEFQTRLLELINM</sequence>